<dbReference type="RefSeq" id="WP_156611844.1">
    <property type="nucleotide sequence ID" value="NZ_WPCU01000010.1"/>
</dbReference>
<evidence type="ECO:0000313" key="7">
    <source>
        <dbReference type="EMBL" id="MVA77582.1"/>
    </source>
</evidence>
<evidence type="ECO:0000313" key="8">
    <source>
        <dbReference type="Proteomes" id="UP000435304"/>
    </source>
</evidence>
<organism evidence="7 8">
    <name type="scientific">Auraticoccus cholistanensis</name>
    <dbReference type="NCBI Taxonomy" id="2656650"/>
    <lineage>
        <taxon>Bacteria</taxon>
        <taxon>Bacillati</taxon>
        <taxon>Actinomycetota</taxon>
        <taxon>Actinomycetes</taxon>
        <taxon>Propionibacteriales</taxon>
        <taxon>Propionibacteriaceae</taxon>
        <taxon>Auraticoccus</taxon>
    </lineage>
</organism>
<evidence type="ECO:0000259" key="6">
    <source>
        <dbReference type="Pfam" id="PF00294"/>
    </source>
</evidence>
<comment type="caution">
    <text evidence="7">The sequence shown here is derived from an EMBL/GenBank/DDBJ whole genome shotgun (WGS) entry which is preliminary data.</text>
</comment>
<keyword evidence="4 7" id="KW-0418">Kinase</keyword>
<protein>
    <submittedName>
        <fullName evidence="7">Carbohydrate kinase</fullName>
    </submittedName>
</protein>
<comment type="similarity">
    <text evidence="1">Belongs to the carbohydrate kinase PfkB family.</text>
</comment>
<evidence type="ECO:0000256" key="1">
    <source>
        <dbReference type="ARBA" id="ARBA00010688"/>
    </source>
</evidence>
<reference evidence="7 8" key="1">
    <citation type="submission" date="2019-12" db="EMBL/GenBank/DDBJ databases">
        <title>Auraticoccus cholistani sp. nov., an actinomycete isolated from soil of Cholistan desert.</title>
        <authorList>
            <person name="Cheema M.T."/>
        </authorList>
    </citation>
    <scope>NUCLEOTIDE SEQUENCE [LARGE SCALE GENOMIC DNA]</scope>
    <source>
        <strain evidence="7 8">F435</strain>
    </source>
</reference>
<dbReference type="EMBL" id="WPCU01000010">
    <property type="protein sequence ID" value="MVA77582.1"/>
    <property type="molecule type" value="Genomic_DNA"/>
</dbReference>
<keyword evidence="5" id="KW-0067">ATP-binding</keyword>
<evidence type="ECO:0000256" key="3">
    <source>
        <dbReference type="ARBA" id="ARBA00022741"/>
    </source>
</evidence>
<keyword evidence="8" id="KW-1185">Reference proteome</keyword>
<sequence>MQFVVCGEALIDLAPVDGAGDSTFRSSWEALSAGGPMNTAVALARLEEDVQFLGRLSSDRFGHQLRGHLGENRVGLDRAVVVDEPTSVAVVTLDEQGKASYAFHFAGTANFEWRAEELPELSAEQWFHFGSLLTVVEPGASVVLDWLRRCPARLSFDVNVRPAVIADPVRYWQAVEPWLAAVGARRGVVKGSDDDVSFLARADPDGPQDPVEAAAGWVRRFGLAVFVLTLGPEGAAAVLPDGTVLRVPGQQVQVEDTVGAGDTFMAGFLAAHAAAPDPADHDGLRAALEQGVAASAVVCGRQGAQPPTLAEVRRQLQQHG</sequence>
<dbReference type="GO" id="GO:0005524">
    <property type="term" value="F:ATP binding"/>
    <property type="evidence" value="ECO:0007669"/>
    <property type="project" value="UniProtKB-KW"/>
</dbReference>
<keyword evidence="2" id="KW-0808">Transferase</keyword>
<evidence type="ECO:0000256" key="4">
    <source>
        <dbReference type="ARBA" id="ARBA00022777"/>
    </source>
</evidence>
<dbReference type="PANTHER" id="PTHR43085:SF1">
    <property type="entry name" value="PSEUDOURIDINE KINASE-RELATED"/>
    <property type="match status" value="1"/>
</dbReference>
<keyword evidence="3" id="KW-0547">Nucleotide-binding</keyword>
<dbReference type="SUPFAM" id="SSF53613">
    <property type="entry name" value="Ribokinase-like"/>
    <property type="match status" value="1"/>
</dbReference>
<dbReference type="InterPro" id="IPR002173">
    <property type="entry name" value="Carboh/pur_kinase_PfkB_CS"/>
</dbReference>
<evidence type="ECO:0000256" key="5">
    <source>
        <dbReference type="ARBA" id="ARBA00022840"/>
    </source>
</evidence>
<accession>A0A6A9V1W3</accession>
<dbReference type="InterPro" id="IPR050306">
    <property type="entry name" value="PfkB_Carbo_kinase"/>
</dbReference>
<gene>
    <name evidence="7" type="ORF">GC722_16380</name>
</gene>
<dbReference type="GO" id="GO:0016301">
    <property type="term" value="F:kinase activity"/>
    <property type="evidence" value="ECO:0007669"/>
    <property type="project" value="UniProtKB-KW"/>
</dbReference>
<dbReference type="AlphaFoldDB" id="A0A6A9V1W3"/>
<dbReference type="Gene3D" id="3.40.1190.20">
    <property type="match status" value="1"/>
</dbReference>
<dbReference type="InterPro" id="IPR011611">
    <property type="entry name" value="PfkB_dom"/>
</dbReference>
<evidence type="ECO:0000256" key="2">
    <source>
        <dbReference type="ARBA" id="ARBA00022679"/>
    </source>
</evidence>
<dbReference type="Proteomes" id="UP000435304">
    <property type="component" value="Unassembled WGS sequence"/>
</dbReference>
<dbReference type="Pfam" id="PF00294">
    <property type="entry name" value="PfkB"/>
    <property type="match status" value="1"/>
</dbReference>
<dbReference type="PROSITE" id="PS00584">
    <property type="entry name" value="PFKB_KINASES_2"/>
    <property type="match status" value="1"/>
</dbReference>
<name>A0A6A9V1W3_9ACTN</name>
<feature type="domain" description="Carbohydrate kinase PfkB" evidence="6">
    <location>
        <begin position="4"/>
        <end position="307"/>
    </location>
</feature>
<proteinExistence type="inferred from homology"/>
<dbReference type="CDD" id="cd01167">
    <property type="entry name" value="bac_FRK"/>
    <property type="match status" value="1"/>
</dbReference>
<dbReference type="PANTHER" id="PTHR43085">
    <property type="entry name" value="HEXOKINASE FAMILY MEMBER"/>
    <property type="match status" value="1"/>
</dbReference>
<dbReference type="InterPro" id="IPR029056">
    <property type="entry name" value="Ribokinase-like"/>
</dbReference>